<accession>A0A1H8RVZ4</accession>
<evidence type="ECO:0000313" key="2">
    <source>
        <dbReference type="Proteomes" id="UP000199615"/>
    </source>
</evidence>
<reference evidence="2" key="1">
    <citation type="submission" date="2016-10" db="EMBL/GenBank/DDBJ databases">
        <authorList>
            <person name="Varghese N."/>
            <person name="Submissions S."/>
        </authorList>
    </citation>
    <scope>NUCLEOTIDE SEQUENCE [LARGE SCALE GENOMIC DNA]</scope>
    <source>
        <strain evidence="2">DSM 123</strain>
    </source>
</reference>
<protein>
    <submittedName>
        <fullName evidence="1">Uncharacterized protein</fullName>
    </submittedName>
</protein>
<organism evidence="1 2">
    <name type="scientific">Rhodopseudomonas pseudopalustris</name>
    <dbReference type="NCBI Taxonomy" id="1513892"/>
    <lineage>
        <taxon>Bacteria</taxon>
        <taxon>Pseudomonadati</taxon>
        <taxon>Pseudomonadota</taxon>
        <taxon>Alphaproteobacteria</taxon>
        <taxon>Hyphomicrobiales</taxon>
        <taxon>Nitrobacteraceae</taxon>
        <taxon>Rhodopseudomonas</taxon>
    </lineage>
</organism>
<dbReference type="EMBL" id="FODT01000004">
    <property type="protein sequence ID" value="SEO70354.1"/>
    <property type="molecule type" value="Genomic_DNA"/>
</dbReference>
<keyword evidence="2" id="KW-1185">Reference proteome</keyword>
<dbReference type="Proteomes" id="UP000199615">
    <property type="component" value="Unassembled WGS sequence"/>
</dbReference>
<gene>
    <name evidence="1" type="ORF">SAMN05444123_104127</name>
</gene>
<sequence>MFREELCSAQQPAFAGLYLRVSEVKRAAEFGIQQNGQKLLAFLLFINDLHGMA</sequence>
<dbReference type="AlphaFoldDB" id="A0A1H8RVZ4"/>
<name>A0A1H8RVZ4_9BRAD</name>
<evidence type="ECO:0000313" key="1">
    <source>
        <dbReference type="EMBL" id="SEO70354.1"/>
    </source>
</evidence>
<proteinExistence type="predicted"/>